<dbReference type="GeneID" id="82525736"/>
<organism evidence="7 8">
    <name type="scientific">Duncaniella muris</name>
    <dbReference type="NCBI Taxonomy" id="2094150"/>
    <lineage>
        <taxon>Bacteria</taxon>
        <taxon>Pseudomonadati</taxon>
        <taxon>Bacteroidota</taxon>
        <taxon>Bacteroidia</taxon>
        <taxon>Bacteroidales</taxon>
        <taxon>Muribaculaceae</taxon>
        <taxon>Duncaniella</taxon>
    </lineage>
</organism>
<keyword evidence="3 5" id="KW-0347">Helicase</keyword>
<dbReference type="Pfam" id="PF00580">
    <property type="entry name" value="UvrD-helicase"/>
    <property type="match status" value="1"/>
</dbReference>
<dbReference type="InterPro" id="IPR011604">
    <property type="entry name" value="PDDEXK-like_dom_sf"/>
</dbReference>
<dbReference type="GO" id="GO:0043138">
    <property type="term" value="F:3'-5' DNA helicase activity"/>
    <property type="evidence" value="ECO:0007669"/>
    <property type="project" value="TreeGrafter"/>
</dbReference>
<accession>A0A2V1IRL3</accession>
<evidence type="ECO:0000313" key="8">
    <source>
        <dbReference type="Proteomes" id="UP000244905"/>
    </source>
</evidence>
<dbReference type="GO" id="GO:0000725">
    <property type="term" value="P:recombinational repair"/>
    <property type="evidence" value="ECO:0007669"/>
    <property type="project" value="TreeGrafter"/>
</dbReference>
<proteinExistence type="predicted"/>
<dbReference type="PROSITE" id="PS51198">
    <property type="entry name" value="UVRD_HELICASE_ATP_BIND"/>
    <property type="match status" value="1"/>
</dbReference>
<dbReference type="Gene3D" id="3.40.50.300">
    <property type="entry name" value="P-loop containing nucleotide triphosphate hydrolases"/>
    <property type="match status" value="4"/>
</dbReference>
<protein>
    <recommendedName>
        <fullName evidence="6">UvrD-like helicase ATP-binding domain-containing protein</fullName>
    </recommendedName>
</protein>
<dbReference type="PANTHER" id="PTHR11070">
    <property type="entry name" value="UVRD / RECB / PCRA DNA HELICASE FAMILY MEMBER"/>
    <property type="match status" value="1"/>
</dbReference>
<evidence type="ECO:0000259" key="6">
    <source>
        <dbReference type="PROSITE" id="PS51198"/>
    </source>
</evidence>
<dbReference type="EMBL" id="PUEC01000009">
    <property type="protein sequence ID" value="PWB02824.1"/>
    <property type="molecule type" value="Genomic_DNA"/>
</dbReference>
<dbReference type="GO" id="GO:0005829">
    <property type="term" value="C:cytosol"/>
    <property type="evidence" value="ECO:0007669"/>
    <property type="project" value="TreeGrafter"/>
</dbReference>
<evidence type="ECO:0000256" key="3">
    <source>
        <dbReference type="ARBA" id="ARBA00022806"/>
    </source>
</evidence>
<keyword evidence="1 5" id="KW-0547">Nucleotide-binding</keyword>
<evidence type="ECO:0000256" key="5">
    <source>
        <dbReference type="PROSITE-ProRule" id="PRU00560"/>
    </source>
</evidence>
<comment type="caution">
    <text evidence="7">The sequence shown here is derived from an EMBL/GenBank/DDBJ whole genome shotgun (WGS) entry which is preliminary data.</text>
</comment>
<evidence type="ECO:0000256" key="2">
    <source>
        <dbReference type="ARBA" id="ARBA00022801"/>
    </source>
</evidence>
<evidence type="ECO:0000256" key="1">
    <source>
        <dbReference type="ARBA" id="ARBA00022741"/>
    </source>
</evidence>
<dbReference type="SUPFAM" id="SSF52540">
    <property type="entry name" value="P-loop containing nucleoside triphosphate hydrolases"/>
    <property type="match status" value="1"/>
</dbReference>
<keyword evidence="8" id="KW-1185">Reference proteome</keyword>
<dbReference type="GO" id="GO:0016787">
    <property type="term" value="F:hydrolase activity"/>
    <property type="evidence" value="ECO:0007669"/>
    <property type="project" value="UniProtKB-UniRule"/>
</dbReference>
<dbReference type="Proteomes" id="UP000244905">
    <property type="component" value="Unassembled WGS sequence"/>
</dbReference>
<dbReference type="Gene3D" id="3.90.320.10">
    <property type="match status" value="1"/>
</dbReference>
<dbReference type="AlphaFoldDB" id="A0A2V1IRL3"/>
<feature type="domain" description="UvrD-like helicase ATP-binding" evidence="6">
    <location>
        <begin position="1"/>
        <end position="488"/>
    </location>
</feature>
<sequence length="1113" mass="125367">MINIYKASAGSGKTFTLAREYIKLLLGRKDESGRYHLRKSANGSHRSVLAITFTNKATEEMKIRIIHELAVIAGLEKGWTKTSPYEADLCAAFRCTSEDLKAAAATALRGLLYDFNFFSVSTIDSFFQLILRSFAREAEVSGNYELELDDKGVIGMSVDKLLQDLNHGEQTARTNYLINWLSSYMTHLIEDGRTFNIFNRSSYIHRDLISFINDITDDVFRENESRLMEYFADEKKFDNFKNHIYNIIGKITRQTAAACKAAVDAIDDKKSRDIILTNVYKPLVKWQKNGYDSKALSATIAKVEDDIEQAYVKKGKTSPLRTPELDGLISNAVASMSFCAKNVRPLKIIAANLYQLGMLSTLTAYLDKFRQENSTILLSDTNALIAKIIGNEDAPFLYERVGVWFKHYLIDEFQDTSHSQWQNIRPLISESLAYDNDNLVIGDEKQCIYRFRNSDPTLLHNLHTEEMAQGRTVISGNTIEENTNWRSSADVIRFNNTFFSALVKNLGYEDIYSNVAQQISPKHLSHRGYVRVKVYSGTKKEDWMTEALDNLTVELRRQLMSGYRPGDIAILVRRWDEGNAVIGHLEDVRKADPSFPVFRIVSDSSLLIGNSPAVSLILSRLRLLSSTDFSTSPRKKTQREIANLINRYESLRTDSAMTPASALDLALRAEGNTVSEMADPKKESGSTGQSPTSIDLVSLVENIIVNFVPEKSRRDENLYLTAFQDLVTEFVGRGQGDIRAFLRWWDESGHKSAVAGAKDDSALNILTIHKSKGLEYPCVHIPFAQMSSGSHSELAWFEIDEIPGVPTDCIPPMIPLKLSSSMEGTVFADRYAEVTAQAKLDTVNLLYVAFTRAVDELHIGITSPEAKGASIGPDIYNALTMCDPTFCRGLEQINGIHDLSQSPFTSFSLADSLITLGQPSVKSTEEHAEKTSLTPSRLLEVDCYDSKSHRSFWDNTHLEEKYYNIEDARDRGIMLHDTMAAIRTVADVPVAVNNLRHSKKAKELTEADIEEIHAIIESRVKDPRAARWFDGYTRLLIERPVVLSPSESRRPDRVVWTADGHIDIIDFKSGSQPAGKYRRQLIEYARLLAELGYQNLRAYLYYLDSGEIVEFAV</sequence>
<feature type="binding site" evidence="5">
    <location>
        <begin position="7"/>
        <end position="14"/>
    </location>
    <ligand>
        <name>ATP</name>
        <dbReference type="ChEBI" id="CHEBI:30616"/>
    </ligand>
</feature>
<keyword evidence="2 5" id="KW-0378">Hydrolase</keyword>
<dbReference type="GO" id="GO:0003677">
    <property type="term" value="F:DNA binding"/>
    <property type="evidence" value="ECO:0007669"/>
    <property type="project" value="InterPro"/>
</dbReference>
<gene>
    <name evidence="7" type="ORF">C5O23_05185</name>
</gene>
<dbReference type="GO" id="GO:0005524">
    <property type="term" value="F:ATP binding"/>
    <property type="evidence" value="ECO:0007669"/>
    <property type="project" value="UniProtKB-UniRule"/>
</dbReference>
<evidence type="ECO:0000256" key="4">
    <source>
        <dbReference type="ARBA" id="ARBA00022840"/>
    </source>
</evidence>
<name>A0A2V1IRL3_9BACT</name>
<dbReference type="RefSeq" id="WP_107031889.1">
    <property type="nucleotide sequence ID" value="NZ_PUEC01000009.1"/>
</dbReference>
<dbReference type="InterPro" id="IPR014016">
    <property type="entry name" value="UvrD-like_ATP-bd"/>
</dbReference>
<evidence type="ECO:0000313" key="7">
    <source>
        <dbReference type="EMBL" id="PWB02824.1"/>
    </source>
</evidence>
<dbReference type="InterPro" id="IPR027417">
    <property type="entry name" value="P-loop_NTPase"/>
</dbReference>
<keyword evidence="4 5" id="KW-0067">ATP-binding</keyword>
<dbReference type="PANTHER" id="PTHR11070:SF67">
    <property type="entry name" value="DNA 3'-5' HELICASE"/>
    <property type="match status" value="1"/>
</dbReference>
<reference evidence="8" key="1">
    <citation type="submission" date="2018-02" db="EMBL/GenBank/DDBJ databases">
        <authorList>
            <person name="Clavel T."/>
            <person name="Strowig T."/>
        </authorList>
    </citation>
    <scope>NUCLEOTIDE SEQUENCE [LARGE SCALE GENOMIC DNA]</scope>
    <source>
        <strain evidence="8">DSM 103720</strain>
    </source>
</reference>
<dbReference type="InterPro" id="IPR000212">
    <property type="entry name" value="DNA_helicase_UvrD/REP"/>
</dbReference>